<dbReference type="Proteomes" id="UP000269793">
    <property type="component" value="Chromosome VII"/>
</dbReference>
<dbReference type="STRING" id="425264.A0A3G2SBB7"/>
<dbReference type="EMBL" id="CP033154">
    <property type="protein sequence ID" value="AYO44629.1"/>
    <property type="molecule type" value="Genomic_DNA"/>
</dbReference>
<dbReference type="OrthoDB" id="2290255at2759"/>
<dbReference type="VEuPathDB" id="FungiDB:DNF11_3679"/>
<name>A0A3G2SBB7_MALR7</name>
<dbReference type="PANTHER" id="PTHR39477">
    <property type="entry name" value="CHROMOSOME 8, WHOLE GENOME SHOTGUN SEQUENCE"/>
    <property type="match status" value="1"/>
</dbReference>
<dbReference type="AlphaFoldDB" id="A0A3G2SBB7"/>
<sequence>MENFVNMGRQFLQNQSGATAGAENDHHAFGFHPEQVANYAQNHDQQAGHGGMNMGIFSQVANAMHSRHQQGQISNDVDHNQLLSAFKKVQGGQPASSQEAGQASAVDAVKQFFGNNEHKNEGGLSALMGKAMSIAGKNAPNGQKEDAMHHASETVMKMAMKHKMHSMFSGYNEGVSELMDLYT</sequence>
<organism evidence="2 3">
    <name type="scientific">Malassezia restricta (strain ATCC 96810 / NBRC 103918 / CBS 7877)</name>
    <name type="common">Seborrheic dermatitis infection agent</name>
    <dbReference type="NCBI Taxonomy" id="425264"/>
    <lineage>
        <taxon>Eukaryota</taxon>
        <taxon>Fungi</taxon>
        <taxon>Dikarya</taxon>
        <taxon>Basidiomycota</taxon>
        <taxon>Ustilaginomycotina</taxon>
        <taxon>Malasseziomycetes</taxon>
        <taxon>Malasseziales</taxon>
        <taxon>Malasseziaceae</taxon>
        <taxon>Malassezia</taxon>
    </lineage>
</organism>
<keyword evidence="3" id="KW-1185">Reference proteome</keyword>
<reference evidence="2 3" key="1">
    <citation type="submission" date="2018-10" db="EMBL/GenBank/DDBJ databases">
        <title>Complete genome sequence of Malassezia restricta CBS 7877.</title>
        <authorList>
            <person name="Morand S.C."/>
            <person name="Bertignac M."/>
            <person name="Iltis A."/>
            <person name="Kolder I."/>
            <person name="Pirovano W."/>
            <person name="Jourdain R."/>
            <person name="Clavaud C."/>
        </authorList>
    </citation>
    <scope>NUCLEOTIDE SEQUENCE [LARGE SCALE GENOMIC DNA]</scope>
    <source>
        <strain evidence="2 3">CBS 7877</strain>
    </source>
</reference>
<feature type="domain" description="DUF7721" evidence="1">
    <location>
        <begin position="39"/>
        <end position="114"/>
    </location>
</feature>
<gene>
    <name evidence="2" type="ORF">DNF11_3679</name>
</gene>
<accession>A0A3G2SBB7</accession>
<evidence type="ECO:0000259" key="1">
    <source>
        <dbReference type="Pfam" id="PF24845"/>
    </source>
</evidence>
<proteinExistence type="predicted"/>
<evidence type="ECO:0000313" key="3">
    <source>
        <dbReference type="Proteomes" id="UP000269793"/>
    </source>
</evidence>
<dbReference type="InterPro" id="IPR056138">
    <property type="entry name" value="DUF7721"/>
</dbReference>
<dbReference type="Pfam" id="PF24845">
    <property type="entry name" value="DUF7721"/>
    <property type="match status" value="1"/>
</dbReference>
<evidence type="ECO:0000313" key="2">
    <source>
        <dbReference type="EMBL" id="AYO44629.1"/>
    </source>
</evidence>
<protein>
    <recommendedName>
        <fullName evidence="1">DUF7721 domain-containing protein</fullName>
    </recommendedName>
</protein>
<dbReference type="PANTHER" id="PTHR39477:SF1">
    <property type="entry name" value="BETA-FLANKING PROTEIN"/>
    <property type="match status" value="1"/>
</dbReference>